<name>A0A9D4LVA6_DREPO</name>
<dbReference type="GO" id="GO:0016887">
    <property type="term" value="F:ATP hydrolysis activity"/>
    <property type="evidence" value="ECO:0007669"/>
    <property type="project" value="InterPro"/>
</dbReference>
<feature type="region of interest" description="Disordered" evidence="1">
    <location>
        <begin position="653"/>
        <end position="697"/>
    </location>
</feature>
<dbReference type="Gene3D" id="3.40.50.300">
    <property type="entry name" value="P-loop containing nucleotide triphosphate hydrolases"/>
    <property type="match status" value="1"/>
</dbReference>
<feature type="region of interest" description="Disordered" evidence="1">
    <location>
        <begin position="1"/>
        <end position="34"/>
    </location>
</feature>
<evidence type="ECO:0000256" key="2">
    <source>
        <dbReference type="SAM" id="Phobius"/>
    </source>
</evidence>
<feature type="compositionally biased region" description="Low complexity" evidence="1">
    <location>
        <begin position="661"/>
        <end position="674"/>
    </location>
</feature>
<feature type="transmembrane region" description="Helical" evidence="2">
    <location>
        <begin position="1102"/>
        <end position="1126"/>
    </location>
</feature>
<evidence type="ECO:0000313" key="5">
    <source>
        <dbReference type="Proteomes" id="UP000828390"/>
    </source>
</evidence>
<feature type="region of interest" description="Disordered" evidence="1">
    <location>
        <begin position="843"/>
        <end position="862"/>
    </location>
</feature>
<feature type="compositionally biased region" description="Basic residues" evidence="1">
    <location>
        <begin position="242"/>
        <end position="253"/>
    </location>
</feature>
<dbReference type="InterPro" id="IPR003959">
    <property type="entry name" value="ATPase_AAA_core"/>
</dbReference>
<dbReference type="PANTHER" id="PTHR23389">
    <property type="entry name" value="CHROMOSOME TRANSMISSION FIDELITY FACTOR 18"/>
    <property type="match status" value="1"/>
</dbReference>
<dbReference type="GO" id="GO:0003677">
    <property type="term" value="F:DNA binding"/>
    <property type="evidence" value="ECO:0007669"/>
    <property type="project" value="TreeGrafter"/>
</dbReference>
<dbReference type="PANTHER" id="PTHR23389:SF21">
    <property type="entry name" value="ATPASE FAMILY AAA DOMAIN-CONTAINING PROTEIN 5"/>
    <property type="match status" value="1"/>
</dbReference>
<dbReference type="InterPro" id="IPR027417">
    <property type="entry name" value="P-loop_NTPase"/>
</dbReference>
<dbReference type="SMART" id="SM00382">
    <property type="entry name" value="AAA"/>
    <property type="match status" value="1"/>
</dbReference>
<dbReference type="InterPro" id="IPR003593">
    <property type="entry name" value="AAA+_ATPase"/>
</dbReference>
<dbReference type="GO" id="GO:0005524">
    <property type="term" value="F:ATP binding"/>
    <property type="evidence" value="ECO:0007669"/>
    <property type="project" value="InterPro"/>
</dbReference>
<evidence type="ECO:0000313" key="4">
    <source>
        <dbReference type="EMBL" id="KAH3864432.1"/>
    </source>
</evidence>
<dbReference type="GO" id="GO:0005634">
    <property type="term" value="C:nucleus"/>
    <property type="evidence" value="ECO:0007669"/>
    <property type="project" value="TreeGrafter"/>
</dbReference>
<proteinExistence type="predicted"/>
<dbReference type="GO" id="GO:0061860">
    <property type="term" value="F:DNA clamp unloader activity"/>
    <property type="evidence" value="ECO:0007669"/>
    <property type="project" value="TreeGrafter"/>
</dbReference>
<accession>A0A9D4LVA6</accession>
<sequence>MDVKSSSRLKENTPKKKAFSLQTNNSPAKKPAGKIAPMFLLGKKKSDVAASPKKPPLDPEVARQRQEFLSSGVPEELRKQTAVRLAAQGVQGYPPLPTISHVQQISAPVCSGGVDVWRLGQVELTLRQLLDHRIVYPESIFNGDMISGSHIGATTPILLCNRIKPPCMSPDIVELCLSEISAVNPAFPVRQFYTALFEMKTETEKPPPKSESMLKTDMKGILAGCTDMVVIDDGEEVQGTSKKGRSLKLKKKGKQDNAAGEAVEKGAVENTPANCGLLWTEKYCPAKSCDVLGNTAVLKKLQAWLSEWKHVLDREARKARKLLLKKQKGRPINNKRNEDTAWDDDSDFDLDSEDSEEDDSLCNTMLMSGPHGCGKTSSVYALALEQGFKVHEVNASSCRSGKQILSQLQEATQSHQVSSQGSHTPRKHTALGTCSQEGKVQPASKMPTAFTNLFKKGGASQHPSDPPPAQDSKKRKRKKSGKDSSPSTRQAKGPEGLKSRAQHLALEDTSSQSAATRSLNLSSTTLILFDEVDVVFEEDRGFLSAIQTFMSNTKVPIILTTADPAFSTALEGRFELVTLKRPPVCSIASYMQTLCTVEGLRTDAGTLQQVAKLHNCDMRRCLLHLQYFILSGGDNFVSYRPFVTTAVANHNGSSLLPRQESNSSCTNSTSQSSQEGTKKQSIETSANFHDNDDDDDFVTLKPVRKRARILDEDSSSLQGTPDIAPSKPDMSGDSKVVMESGKCPPVHSLGMAVAENVRQCLQHTSPESRAQLISICAQLKPVTPAHLMYNNLHVLLPYQLKIVDSMEALCPRDRIEPFLKTRKRIKLNSDLYDSEASNDCLEDSSQKCKSQERNSNSADVQEEAGITVGDKVNITEVKTECNTDSNSEKFSKENHTILGKSLSQFSKFYDTMSEIDQMESKVSLQIGHSLIGVNNRQIKGSLIAGLENNLPKFDPINELDLEQCWEYSSEIEGRSAARVYQECVKLQAQVGNLSEDQSNFTDSHMVLPVLKGQEQFSLVDRSHFTPPADYCSATDNIVDNLPLLTHSSRRTLHLDYLPFVRDVCRTEQARQLVNTKRRFHHYFDSIGWPLKEKTMVTMATTFFSTIQLIVGAVLLTQIVASMNLVLRKLGIMHGRIGVY</sequence>
<keyword evidence="5" id="KW-1185">Reference proteome</keyword>
<dbReference type="EMBL" id="JAIWYP010000002">
    <property type="protein sequence ID" value="KAH3864432.1"/>
    <property type="molecule type" value="Genomic_DNA"/>
</dbReference>
<feature type="region of interest" description="Disordered" evidence="1">
    <location>
        <begin position="241"/>
        <end position="263"/>
    </location>
</feature>
<feature type="compositionally biased region" description="Acidic residues" evidence="1">
    <location>
        <begin position="340"/>
        <end position="356"/>
    </location>
</feature>
<evidence type="ECO:0000259" key="3">
    <source>
        <dbReference type="SMART" id="SM00382"/>
    </source>
</evidence>
<dbReference type="Proteomes" id="UP000828390">
    <property type="component" value="Unassembled WGS sequence"/>
</dbReference>
<feature type="domain" description="AAA+ ATPase" evidence="3">
    <location>
        <begin position="361"/>
        <end position="583"/>
    </location>
</feature>
<dbReference type="AlphaFoldDB" id="A0A9D4LVA6"/>
<feature type="compositionally biased region" description="Basic and acidic residues" evidence="1">
    <location>
        <begin position="1"/>
        <end position="14"/>
    </location>
</feature>
<reference evidence="4" key="2">
    <citation type="submission" date="2020-11" db="EMBL/GenBank/DDBJ databases">
        <authorList>
            <person name="McCartney M.A."/>
            <person name="Auch B."/>
            <person name="Kono T."/>
            <person name="Mallez S."/>
            <person name="Becker A."/>
            <person name="Gohl D.M."/>
            <person name="Silverstein K.A.T."/>
            <person name="Koren S."/>
            <person name="Bechman K.B."/>
            <person name="Herman A."/>
            <person name="Abrahante J.E."/>
            <person name="Garbe J."/>
        </authorList>
    </citation>
    <scope>NUCLEOTIDE SEQUENCE</scope>
    <source>
        <strain evidence="4">Duluth1</strain>
        <tissue evidence="4">Whole animal</tissue>
    </source>
</reference>
<protein>
    <recommendedName>
        <fullName evidence="3">AAA+ ATPase domain-containing protein</fullName>
    </recommendedName>
</protein>
<keyword evidence="2" id="KW-0812">Transmembrane</keyword>
<keyword evidence="2" id="KW-1133">Transmembrane helix</keyword>
<feature type="region of interest" description="Disordered" evidence="1">
    <location>
        <begin position="709"/>
        <end position="741"/>
    </location>
</feature>
<comment type="caution">
    <text evidence="4">The sequence shown here is derived from an EMBL/GenBank/DDBJ whole genome shotgun (WGS) entry which is preliminary data.</text>
</comment>
<reference evidence="4" key="1">
    <citation type="journal article" date="2019" name="bioRxiv">
        <title>The Genome of the Zebra Mussel, Dreissena polymorpha: A Resource for Invasive Species Research.</title>
        <authorList>
            <person name="McCartney M.A."/>
            <person name="Auch B."/>
            <person name="Kono T."/>
            <person name="Mallez S."/>
            <person name="Zhang Y."/>
            <person name="Obille A."/>
            <person name="Becker A."/>
            <person name="Abrahante J.E."/>
            <person name="Garbe J."/>
            <person name="Badalamenti J.P."/>
            <person name="Herman A."/>
            <person name="Mangelson H."/>
            <person name="Liachko I."/>
            <person name="Sullivan S."/>
            <person name="Sone E.D."/>
            <person name="Koren S."/>
            <person name="Silverstein K.A.T."/>
            <person name="Beckman K.B."/>
            <person name="Gohl D.M."/>
        </authorList>
    </citation>
    <scope>NUCLEOTIDE SEQUENCE</scope>
    <source>
        <strain evidence="4">Duluth1</strain>
        <tissue evidence="4">Whole animal</tissue>
    </source>
</reference>
<feature type="compositionally biased region" description="Polar residues" evidence="1">
    <location>
        <begin position="409"/>
        <end position="423"/>
    </location>
</feature>
<feature type="region of interest" description="Disordered" evidence="1">
    <location>
        <begin position="330"/>
        <end position="356"/>
    </location>
</feature>
<organism evidence="4 5">
    <name type="scientific">Dreissena polymorpha</name>
    <name type="common">Zebra mussel</name>
    <name type="synonym">Mytilus polymorpha</name>
    <dbReference type="NCBI Taxonomy" id="45954"/>
    <lineage>
        <taxon>Eukaryota</taxon>
        <taxon>Metazoa</taxon>
        <taxon>Spiralia</taxon>
        <taxon>Lophotrochozoa</taxon>
        <taxon>Mollusca</taxon>
        <taxon>Bivalvia</taxon>
        <taxon>Autobranchia</taxon>
        <taxon>Heteroconchia</taxon>
        <taxon>Euheterodonta</taxon>
        <taxon>Imparidentia</taxon>
        <taxon>Neoheterodontei</taxon>
        <taxon>Myida</taxon>
        <taxon>Dreissenoidea</taxon>
        <taxon>Dreissenidae</taxon>
        <taxon>Dreissena</taxon>
    </lineage>
</organism>
<dbReference type="Pfam" id="PF00004">
    <property type="entry name" value="AAA"/>
    <property type="match status" value="1"/>
</dbReference>
<dbReference type="SUPFAM" id="SSF52540">
    <property type="entry name" value="P-loop containing nucleoside triphosphate hydrolases"/>
    <property type="match status" value="1"/>
</dbReference>
<keyword evidence="2" id="KW-0472">Membrane</keyword>
<feature type="region of interest" description="Disordered" evidence="1">
    <location>
        <begin position="409"/>
        <end position="497"/>
    </location>
</feature>
<evidence type="ECO:0000256" key="1">
    <source>
        <dbReference type="SAM" id="MobiDB-lite"/>
    </source>
</evidence>
<dbReference type="Gene3D" id="1.10.8.60">
    <property type="match status" value="1"/>
</dbReference>
<gene>
    <name evidence="4" type="ORF">DPMN_027450</name>
</gene>